<dbReference type="SMART" id="SM00181">
    <property type="entry name" value="EGF"/>
    <property type="match status" value="1"/>
</dbReference>
<keyword evidence="2" id="KW-0378">Hydrolase</keyword>
<dbReference type="PROSITE" id="PS51670">
    <property type="entry name" value="SHKT"/>
    <property type="match status" value="1"/>
</dbReference>
<evidence type="ECO:0000259" key="7">
    <source>
        <dbReference type="PROSITE" id="PS50026"/>
    </source>
</evidence>
<dbReference type="PROSITE" id="PS01186">
    <property type="entry name" value="EGF_2"/>
    <property type="match status" value="1"/>
</dbReference>
<evidence type="ECO:0000259" key="8">
    <source>
        <dbReference type="PROSITE" id="PS51670"/>
    </source>
</evidence>
<keyword evidence="1" id="KW-0479">Metal-binding</keyword>
<dbReference type="InterPro" id="IPR000742">
    <property type="entry name" value="EGF"/>
</dbReference>
<dbReference type="GO" id="GO:0046872">
    <property type="term" value="F:metal ion binding"/>
    <property type="evidence" value="ECO:0007669"/>
    <property type="project" value="UniProtKB-KW"/>
</dbReference>
<feature type="domain" description="ShKT" evidence="8">
    <location>
        <begin position="113"/>
        <end position="152"/>
    </location>
</feature>
<comment type="caution">
    <text evidence="6">Lacks conserved residue(s) required for the propagation of feature annotation.</text>
</comment>
<evidence type="ECO:0000256" key="2">
    <source>
        <dbReference type="ARBA" id="ARBA00022801"/>
    </source>
</evidence>
<dbReference type="PROSITE" id="PS00022">
    <property type="entry name" value="EGF_1"/>
    <property type="match status" value="1"/>
</dbReference>
<dbReference type="AlphaFoldDB" id="A0A3M7PIK0"/>
<evidence type="ECO:0000256" key="3">
    <source>
        <dbReference type="ARBA" id="ARBA00022833"/>
    </source>
</evidence>
<reference evidence="9 10" key="1">
    <citation type="journal article" date="2018" name="Sci. Rep.">
        <title>Genomic signatures of local adaptation to the degree of environmental predictability in rotifers.</title>
        <authorList>
            <person name="Franch-Gras L."/>
            <person name="Hahn C."/>
            <person name="Garcia-Roger E.M."/>
            <person name="Carmona M.J."/>
            <person name="Serra M."/>
            <person name="Gomez A."/>
        </authorList>
    </citation>
    <scope>NUCLEOTIDE SEQUENCE [LARGE SCALE GENOMIC DNA]</scope>
    <source>
        <strain evidence="9">HYR1</strain>
    </source>
</reference>
<protein>
    <recommendedName>
        <fullName evidence="11">EGF-like domain-containing protein</fullName>
    </recommendedName>
</protein>
<keyword evidence="4 6" id="KW-1015">Disulfide bond</keyword>
<evidence type="ECO:0000256" key="4">
    <source>
        <dbReference type="ARBA" id="ARBA00023157"/>
    </source>
</evidence>
<comment type="caution">
    <text evidence="9">The sequence shown here is derived from an EMBL/GenBank/DDBJ whole genome shotgun (WGS) entry which is preliminary data.</text>
</comment>
<feature type="disulfide bond" evidence="6">
    <location>
        <begin position="181"/>
        <end position="190"/>
    </location>
</feature>
<dbReference type="SUPFAM" id="SSF57196">
    <property type="entry name" value="EGF/Laminin"/>
    <property type="match status" value="1"/>
</dbReference>
<dbReference type="GO" id="GO:0016787">
    <property type="term" value="F:hydrolase activity"/>
    <property type="evidence" value="ECO:0007669"/>
    <property type="project" value="UniProtKB-KW"/>
</dbReference>
<dbReference type="InterPro" id="IPR003582">
    <property type="entry name" value="ShKT_dom"/>
</dbReference>
<proteinExistence type="predicted"/>
<keyword evidence="5" id="KW-0325">Glycoprotein</keyword>
<dbReference type="Gene3D" id="2.10.25.10">
    <property type="entry name" value="Laminin"/>
    <property type="match status" value="1"/>
</dbReference>
<name>A0A3M7PIK0_BRAPC</name>
<evidence type="ECO:0000256" key="6">
    <source>
        <dbReference type="PROSITE-ProRule" id="PRU00076"/>
    </source>
</evidence>
<evidence type="ECO:0000256" key="1">
    <source>
        <dbReference type="ARBA" id="ARBA00022723"/>
    </source>
</evidence>
<dbReference type="InterPro" id="IPR041645">
    <property type="entry name" value="ADAMTS_CR_2"/>
</dbReference>
<dbReference type="OrthoDB" id="7695528at2759"/>
<feature type="non-terminal residue" evidence="9">
    <location>
        <position position="1"/>
    </location>
</feature>
<dbReference type="Pfam" id="PF00008">
    <property type="entry name" value="EGF"/>
    <property type="match status" value="1"/>
</dbReference>
<evidence type="ECO:0000256" key="5">
    <source>
        <dbReference type="ARBA" id="ARBA00023180"/>
    </source>
</evidence>
<evidence type="ECO:0000313" key="10">
    <source>
        <dbReference type="Proteomes" id="UP000276133"/>
    </source>
</evidence>
<feature type="domain" description="EGF-like" evidence="7">
    <location>
        <begin position="148"/>
        <end position="191"/>
    </location>
</feature>
<organism evidence="9 10">
    <name type="scientific">Brachionus plicatilis</name>
    <name type="common">Marine rotifer</name>
    <name type="synonym">Brachionus muelleri</name>
    <dbReference type="NCBI Taxonomy" id="10195"/>
    <lineage>
        <taxon>Eukaryota</taxon>
        <taxon>Metazoa</taxon>
        <taxon>Spiralia</taxon>
        <taxon>Gnathifera</taxon>
        <taxon>Rotifera</taxon>
        <taxon>Eurotatoria</taxon>
        <taxon>Monogononta</taxon>
        <taxon>Pseudotrocha</taxon>
        <taxon>Ploima</taxon>
        <taxon>Brachionidae</taxon>
        <taxon>Brachionus</taxon>
    </lineage>
</organism>
<keyword evidence="3" id="KW-0862">Zinc</keyword>
<dbReference type="EMBL" id="REGN01010502">
    <property type="protein sequence ID" value="RMZ98882.1"/>
    <property type="molecule type" value="Genomic_DNA"/>
</dbReference>
<dbReference type="CDD" id="cd00054">
    <property type="entry name" value="EGF_CA"/>
    <property type="match status" value="1"/>
</dbReference>
<dbReference type="PROSITE" id="PS50026">
    <property type="entry name" value="EGF_3"/>
    <property type="match status" value="1"/>
</dbReference>
<dbReference type="Gene3D" id="3.40.1620.60">
    <property type="match status" value="1"/>
</dbReference>
<accession>A0A3M7PIK0</accession>
<gene>
    <name evidence="9" type="ORF">BpHYR1_036272</name>
</gene>
<sequence length="292" mass="31376">EICSKLWCRKSNNDAFCWSSTPAAEGTTCGSGMICSMGICVNSPFVSESVCPFGDDVVQTGTLGITLPTNFVNCSEFIEISKQQGKTEASFCTSTVGNDKCCSTCLRYRYNDCTDKFSNCNDFKSSCESASFDSGPVKEECCVTCETRPITCDTSADLCQNGGTCSNTNTVTNLIGYSCFCADGFEGFNCEKKTLVSQSQINSSVSFTNELSSLQQTSLASLPIQTSLTTENALFSSQTSQSVNGSSTLIHYSSIEVASTMNSTIETTTESSFSISVQKIQNIMILVICFLK</sequence>
<dbReference type="Proteomes" id="UP000276133">
    <property type="component" value="Unassembled WGS sequence"/>
</dbReference>
<keyword evidence="10" id="KW-1185">Reference proteome</keyword>
<evidence type="ECO:0008006" key="11">
    <source>
        <dbReference type="Google" id="ProtNLM"/>
    </source>
</evidence>
<keyword evidence="6" id="KW-0245">EGF-like domain</keyword>
<evidence type="ECO:0000313" key="9">
    <source>
        <dbReference type="EMBL" id="RMZ98882.1"/>
    </source>
</evidence>
<dbReference type="Pfam" id="PF17771">
    <property type="entry name" value="ADAMTS_CR_2"/>
    <property type="match status" value="1"/>
</dbReference>